<accession>A0A058ZSD0</accession>
<evidence type="ECO:0000313" key="2">
    <source>
        <dbReference type="EMBL" id="KAK2632307.1"/>
    </source>
</evidence>
<evidence type="ECO:0000313" key="4">
    <source>
        <dbReference type="Proteomes" id="UP000030711"/>
    </source>
</evidence>
<protein>
    <submittedName>
        <fullName evidence="3">Uncharacterized protein</fullName>
    </submittedName>
</protein>
<reference evidence="3" key="1">
    <citation type="submission" date="2013-07" db="EMBL/GenBank/DDBJ databases">
        <title>The genome of Eucalyptus grandis.</title>
        <authorList>
            <person name="Schmutz J."/>
            <person name="Hayes R."/>
            <person name="Myburg A."/>
            <person name="Tuskan G."/>
            <person name="Grattapaglia D."/>
            <person name="Rokhsar D.S."/>
        </authorList>
    </citation>
    <scope>NUCLEOTIDE SEQUENCE</scope>
    <source>
        <tissue evidence="3">Leaf extractions</tissue>
    </source>
</reference>
<name>A0A058ZSD0_EUCGR</name>
<evidence type="ECO:0000256" key="1">
    <source>
        <dbReference type="SAM" id="MobiDB-lite"/>
    </source>
</evidence>
<reference evidence="2" key="4">
    <citation type="submission" date="2023-07" db="EMBL/GenBank/DDBJ databases">
        <authorList>
            <person name="Myburg A.A."/>
            <person name="Grattapaglia D."/>
            <person name="Tuskan G.A."/>
            <person name="Hellsten U."/>
            <person name="Hayes R.D."/>
            <person name="Grimwood J."/>
            <person name="Jenkins J."/>
            <person name="Lindquist E."/>
            <person name="Tice H."/>
            <person name="Bauer D."/>
            <person name="Goodstein D.M."/>
            <person name="Dubchak I."/>
            <person name="Poliakov A."/>
            <person name="Mizrachi E."/>
            <person name="Kullan A.R."/>
            <person name="Hussey S.G."/>
            <person name="Pinard D."/>
            <person name="Van D.M."/>
            <person name="Singh P."/>
            <person name="Van J.I."/>
            <person name="Silva-Junior O.B."/>
            <person name="Togawa R.C."/>
            <person name="Pappas M.R."/>
            <person name="Faria D.A."/>
            <person name="Sansaloni C.P."/>
            <person name="Petroli C.D."/>
            <person name="Yang X."/>
            <person name="Ranjan P."/>
            <person name="Tschaplinski T.J."/>
            <person name="Ye C.Y."/>
            <person name="Li T."/>
            <person name="Sterck L."/>
            <person name="Vanneste K."/>
            <person name="Murat F."/>
            <person name="Soler M."/>
            <person name="Clemente H.S."/>
            <person name="Saidi N."/>
            <person name="Cassan-Wang H."/>
            <person name="Dunand C."/>
            <person name="Hefer C.A."/>
            <person name="Bornberg-Bauer E."/>
            <person name="Kersting A.R."/>
            <person name="Vining K."/>
            <person name="Amarasinghe V."/>
            <person name="Ranik M."/>
            <person name="Naithani S."/>
            <person name="Elser J."/>
            <person name="Boyd A.E."/>
            <person name="Liston A."/>
            <person name="Spatafora J.W."/>
            <person name="Dharmwardhana P."/>
            <person name="Raja R."/>
            <person name="Sullivan C."/>
            <person name="Romanel E."/>
            <person name="Alves-Ferreira M."/>
            <person name="Kulheim C."/>
            <person name="Foley W."/>
            <person name="Carocha V."/>
            <person name="Paiva J."/>
            <person name="Kudrna D."/>
            <person name="Brommonschenkel S.H."/>
            <person name="Pasquali G."/>
            <person name="Byrne M."/>
            <person name="Rigault P."/>
            <person name="Tibbits J."/>
            <person name="Spokevicius A."/>
            <person name="Jones R.C."/>
            <person name="Steane D.A."/>
            <person name="Vaillancourt R.E."/>
            <person name="Potts B.M."/>
            <person name="Joubert F."/>
            <person name="Barry K."/>
            <person name="Pappas G.J."/>
            <person name="Strauss S.H."/>
            <person name="Jaiswal P."/>
            <person name="Grima-Pettenati J."/>
            <person name="Salse J."/>
            <person name="Van D.P."/>
            <person name="Rokhsar D.S."/>
            <person name="Schmutz J."/>
        </authorList>
    </citation>
    <scope>NUCLEOTIDE SEQUENCE</scope>
    <source>
        <tissue evidence="2">Leaf extractions</tissue>
    </source>
</reference>
<reference evidence="2" key="3">
    <citation type="submission" date="2023-04" db="EMBL/GenBank/DDBJ databases">
        <title>WGS assembly of Eucalyptus grandis.</title>
        <authorList>
            <person name="Myburg A."/>
            <person name="Grattapaglia D."/>
            <person name="Tuskan G."/>
            <person name="Hellsten U."/>
            <person name="Hayes R."/>
            <person name="Grimwood J."/>
            <person name="Jenkins J."/>
            <person name="Lindquist E."/>
            <person name="Tice H."/>
            <person name="Bauer D."/>
            <person name="Goodstein D."/>
            <person name="Dubchak I."/>
            <person name="Poliakov A."/>
            <person name="Mizrachi E."/>
            <person name="Kullan A."/>
            <person name="Hussey S."/>
            <person name="Pinard D."/>
            <person name="Van D."/>
            <person name="Singh P."/>
            <person name="Van J."/>
            <person name="Silva-Junior O."/>
            <person name="Togawa R."/>
            <person name="Pappas M."/>
            <person name="Faria D."/>
            <person name="Sansaloni C."/>
            <person name="Petroli C."/>
            <person name="Yang X."/>
            <person name="Ranjan P."/>
            <person name="Tschaplinski T."/>
            <person name="Ye C."/>
            <person name="Li T."/>
            <person name="Sterck L."/>
            <person name="Vanneste K."/>
            <person name="Murat F."/>
            <person name="Soler M."/>
            <person name="Clemente H."/>
            <person name="Saidi N."/>
            <person name="Cassan-Wang H."/>
            <person name="Dunand C."/>
            <person name="Hefer C."/>
            <person name="Bornberg-Bauer E."/>
            <person name="Kersting A."/>
            <person name="Vining K."/>
            <person name="Amarasinghe V."/>
            <person name="Ranik M."/>
            <person name="Naithani S."/>
            <person name="Elser J."/>
            <person name="Boyd A."/>
            <person name="Liston A."/>
            <person name="Spatafora J."/>
            <person name="Dharmwardhana P."/>
            <person name="Raja R."/>
            <person name="Sullivan C."/>
            <person name="Romanel E."/>
            <person name="Alves-Ferreira M."/>
            <person name="Kulheim C."/>
            <person name="Foley W."/>
            <person name="Carocha V."/>
            <person name="Paiva J."/>
            <person name="Kudrna D."/>
            <person name="Brommonschenkel S."/>
            <person name="Pasquali G."/>
            <person name="Byrne M."/>
            <person name="Rigault P."/>
            <person name="Tibbits J."/>
            <person name="Spokevicius A."/>
            <person name="Jones R."/>
            <person name="Steane D."/>
            <person name="Vaillancourt R."/>
            <person name="Potts B."/>
            <person name="Joubert F."/>
            <person name="Barry K."/>
            <person name="Pappas G."/>
            <person name="Strauss S."/>
            <person name="Jaiswal P."/>
            <person name="Grima-Pettenati J."/>
            <person name="Salse J."/>
            <person name="Van D."/>
            <person name="Rokhsar D."/>
            <person name="Schmutz J."/>
        </authorList>
    </citation>
    <scope>NUCLEOTIDE SEQUENCE</scope>
    <source>
        <tissue evidence="2">Leaf extractions</tissue>
    </source>
</reference>
<dbReference type="EMBL" id="MU848570">
    <property type="protein sequence ID" value="KAK2632307.1"/>
    <property type="molecule type" value="Genomic_DNA"/>
</dbReference>
<dbReference type="AlphaFoldDB" id="A0A058ZSD0"/>
<feature type="region of interest" description="Disordered" evidence="1">
    <location>
        <begin position="1"/>
        <end position="70"/>
    </location>
</feature>
<proteinExistence type="predicted"/>
<dbReference type="EMBL" id="KK199086">
    <property type="protein sequence ID" value="KCW44723.1"/>
    <property type="molecule type" value="Genomic_DNA"/>
</dbReference>
<dbReference type="InParanoid" id="A0A058ZSD0"/>
<evidence type="ECO:0000313" key="3">
    <source>
        <dbReference type="EMBL" id="KCW44723.1"/>
    </source>
</evidence>
<dbReference type="Gramene" id="KCW44723">
    <property type="protein sequence ID" value="KCW44723"/>
    <property type="gene ID" value="EUGRSUZ_L01732"/>
</dbReference>
<reference evidence="2" key="2">
    <citation type="journal article" date="2014" name="Nature">
        <title>The genome of Eucalyptus grandis.</title>
        <authorList>
            <person name="Myburg A.A."/>
            <person name="Grattapaglia D."/>
            <person name="Tuskan G.A."/>
            <person name="Hellsten U."/>
            <person name="Hayes R.D."/>
            <person name="Grimwood J."/>
            <person name="Jenkins J."/>
            <person name="Lindquist E."/>
            <person name="Tice H."/>
            <person name="Bauer D."/>
            <person name="Goodstein D.M."/>
            <person name="Dubchak I."/>
            <person name="Poliakov A."/>
            <person name="Mizrachi E."/>
            <person name="Kullan A.R."/>
            <person name="Hussey S.G."/>
            <person name="Pinard D."/>
            <person name="van der Merwe K."/>
            <person name="Singh P."/>
            <person name="van Jaarsveld I."/>
            <person name="Silva-Junior O.B."/>
            <person name="Togawa R.C."/>
            <person name="Pappas M.R."/>
            <person name="Faria D.A."/>
            <person name="Sansaloni C.P."/>
            <person name="Petroli C.D."/>
            <person name="Yang X."/>
            <person name="Ranjan P."/>
            <person name="Tschaplinski T.J."/>
            <person name="Ye C.Y."/>
            <person name="Li T."/>
            <person name="Sterck L."/>
            <person name="Vanneste K."/>
            <person name="Murat F."/>
            <person name="Soler M."/>
            <person name="Clemente H.S."/>
            <person name="Saidi N."/>
            <person name="Cassan-Wang H."/>
            <person name="Dunand C."/>
            <person name="Hefer C.A."/>
            <person name="Bornberg-Bauer E."/>
            <person name="Kersting A.R."/>
            <person name="Vining K."/>
            <person name="Amarasinghe V."/>
            <person name="Ranik M."/>
            <person name="Naithani S."/>
            <person name="Elser J."/>
            <person name="Boyd A.E."/>
            <person name="Liston A."/>
            <person name="Spatafora J.W."/>
            <person name="Dharmwardhana P."/>
            <person name="Raja R."/>
            <person name="Sullivan C."/>
            <person name="Romanel E."/>
            <person name="Alves-Ferreira M."/>
            <person name="Kulheim C."/>
            <person name="Foley W."/>
            <person name="Carocha V."/>
            <person name="Paiva J."/>
            <person name="Kudrna D."/>
            <person name="Brommonschenkel S.H."/>
            <person name="Pasquali G."/>
            <person name="Byrne M."/>
            <person name="Rigault P."/>
            <person name="Tibbits J."/>
            <person name="Spokevicius A."/>
            <person name="Jones R.C."/>
            <person name="Steane D.A."/>
            <person name="Vaillancourt R.E."/>
            <person name="Potts B.M."/>
            <person name="Joubert F."/>
            <person name="Barry K."/>
            <person name="Pappas G.J."/>
            <person name="Strauss S.H."/>
            <person name="Jaiswal P."/>
            <person name="Grima-Pettenati J."/>
            <person name="Salse J."/>
            <person name="Van de Peer Y."/>
            <person name="Rokhsar D.S."/>
            <person name="Schmutz J."/>
        </authorList>
    </citation>
    <scope>NUCLEOTIDE SEQUENCE</scope>
    <source>
        <tissue evidence="2">Leaf extractions</tissue>
    </source>
</reference>
<organism evidence="3">
    <name type="scientific">Eucalyptus grandis</name>
    <name type="common">Flooded gum</name>
    <dbReference type="NCBI Taxonomy" id="71139"/>
    <lineage>
        <taxon>Eukaryota</taxon>
        <taxon>Viridiplantae</taxon>
        <taxon>Streptophyta</taxon>
        <taxon>Embryophyta</taxon>
        <taxon>Tracheophyta</taxon>
        <taxon>Spermatophyta</taxon>
        <taxon>Magnoliopsida</taxon>
        <taxon>eudicotyledons</taxon>
        <taxon>Gunneridae</taxon>
        <taxon>Pentapetalae</taxon>
        <taxon>rosids</taxon>
        <taxon>malvids</taxon>
        <taxon>Myrtales</taxon>
        <taxon>Myrtaceae</taxon>
        <taxon>Myrtoideae</taxon>
        <taxon>Eucalypteae</taxon>
        <taxon>Eucalyptus</taxon>
    </lineage>
</organism>
<keyword evidence="4" id="KW-1185">Reference proteome</keyword>
<dbReference type="Proteomes" id="UP000030711">
    <property type="component" value="Unassembled WGS sequence"/>
</dbReference>
<gene>
    <name evidence="3" type="ORF">EUGRSUZ_L01732</name>
</gene>
<sequence length="70" mass="7704">MHIPMEPATFSHSCAQTHKAMNPTGNESGGRLYTISKTNSKMRGRGRPKGTEANANPIKRQNCHELEKAP</sequence>